<gene>
    <name evidence="2" type="ORF">J1N35_038584</name>
</gene>
<evidence type="ECO:0000313" key="2">
    <source>
        <dbReference type="EMBL" id="KAH1047800.1"/>
    </source>
</evidence>
<accession>A0A9D3UM68</accession>
<evidence type="ECO:0000256" key="1">
    <source>
        <dbReference type="SAM" id="MobiDB-lite"/>
    </source>
</evidence>
<dbReference type="AlphaFoldDB" id="A0A9D3UM68"/>
<dbReference type="EMBL" id="JAIQCV010000011">
    <property type="protein sequence ID" value="KAH1047800.1"/>
    <property type="molecule type" value="Genomic_DNA"/>
</dbReference>
<comment type="caution">
    <text evidence="2">The sequence shown here is derived from an EMBL/GenBank/DDBJ whole genome shotgun (WGS) entry which is preliminary data.</text>
</comment>
<feature type="region of interest" description="Disordered" evidence="1">
    <location>
        <begin position="1"/>
        <end position="20"/>
    </location>
</feature>
<evidence type="ECO:0000313" key="3">
    <source>
        <dbReference type="Proteomes" id="UP000828251"/>
    </source>
</evidence>
<reference evidence="2 3" key="1">
    <citation type="journal article" date="2021" name="Plant Biotechnol. J.">
        <title>Multi-omics assisted identification of the key and species-specific regulatory components of drought-tolerant mechanisms in Gossypium stocksii.</title>
        <authorList>
            <person name="Yu D."/>
            <person name="Ke L."/>
            <person name="Zhang D."/>
            <person name="Wu Y."/>
            <person name="Sun Y."/>
            <person name="Mei J."/>
            <person name="Sun J."/>
            <person name="Sun Y."/>
        </authorList>
    </citation>
    <scope>NUCLEOTIDE SEQUENCE [LARGE SCALE GENOMIC DNA]</scope>
    <source>
        <strain evidence="3">cv. E1</strain>
        <tissue evidence="2">Leaf</tissue>
    </source>
</reference>
<sequence>MLNRRLTAPRSELSNGNQNNEGEYFMKKVSKYEFDVHLVKDAMAICSPLLCMGVASTHVFSAKSADDLDTWCSGTTTALTVIMVASQL</sequence>
<dbReference type="Proteomes" id="UP000828251">
    <property type="component" value="Unassembled WGS sequence"/>
</dbReference>
<proteinExistence type="predicted"/>
<name>A0A9D3UM68_9ROSI</name>
<protein>
    <submittedName>
        <fullName evidence="2">Uncharacterized protein</fullName>
    </submittedName>
</protein>
<organism evidence="2 3">
    <name type="scientific">Gossypium stocksii</name>
    <dbReference type="NCBI Taxonomy" id="47602"/>
    <lineage>
        <taxon>Eukaryota</taxon>
        <taxon>Viridiplantae</taxon>
        <taxon>Streptophyta</taxon>
        <taxon>Embryophyta</taxon>
        <taxon>Tracheophyta</taxon>
        <taxon>Spermatophyta</taxon>
        <taxon>Magnoliopsida</taxon>
        <taxon>eudicotyledons</taxon>
        <taxon>Gunneridae</taxon>
        <taxon>Pentapetalae</taxon>
        <taxon>rosids</taxon>
        <taxon>malvids</taxon>
        <taxon>Malvales</taxon>
        <taxon>Malvaceae</taxon>
        <taxon>Malvoideae</taxon>
        <taxon>Gossypium</taxon>
    </lineage>
</organism>
<keyword evidence="3" id="KW-1185">Reference proteome</keyword>